<evidence type="ECO:0000313" key="2">
    <source>
        <dbReference type="EMBL" id="KRM51597.1"/>
    </source>
</evidence>
<dbReference type="PROSITE" id="PS51186">
    <property type="entry name" value="GNAT"/>
    <property type="match status" value="1"/>
</dbReference>
<name>A0A0R1Z9U6_9LACO</name>
<dbReference type="Proteomes" id="UP000051291">
    <property type="component" value="Unassembled WGS sequence"/>
</dbReference>
<dbReference type="InterPro" id="IPR000182">
    <property type="entry name" value="GNAT_dom"/>
</dbReference>
<feature type="domain" description="N-acetyltransferase" evidence="1">
    <location>
        <begin position="5"/>
        <end position="142"/>
    </location>
</feature>
<dbReference type="CDD" id="cd04301">
    <property type="entry name" value="NAT_SF"/>
    <property type="match status" value="1"/>
</dbReference>
<dbReference type="GO" id="GO:0016747">
    <property type="term" value="F:acyltransferase activity, transferring groups other than amino-acyl groups"/>
    <property type="evidence" value="ECO:0007669"/>
    <property type="project" value="InterPro"/>
</dbReference>
<dbReference type="Gene3D" id="3.40.630.30">
    <property type="match status" value="1"/>
</dbReference>
<dbReference type="SUPFAM" id="SSF55729">
    <property type="entry name" value="Acyl-CoA N-acyltransferases (Nat)"/>
    <property type="match status" value="1"/>
</dbReference>
<dbReference type="STRING" id="1423820.FC64_GL001407"/>
<protein>
    <recommendedName>
        <fullName evidence="1">N-acetyltransferase domain-containing protein</fullName>
    </recommendedName>
</protein>
<evidence type="ECO:0000313" key="3">
    <source>
        <dbReference type="Proteomes" id="UP000051291"/>
    </source>
</evidence>
<dbReference type="EMBL" id="AYYZ01000030">
    <property type="protein sequence ID" value="KRM51597.1"/>
    <property type="molecule type" value="Genomic_DNA"/>
</dbReference>
<organism evidence="2 3">
    <name type="scientific">Ligilactobacillus araffinosus DSM 20653</name>
    <dbReference type="NCBI Taxonomy" id="1423820"/>
    <lineage>
        <taxon>Bacteria</taxon>
        <taxon>Bacillati</taxon>
        <taxon>Bacillota</taxon>
        <taxon>Bacilli</taxon>
        <taxon>Lactobacillales</taxon>
        <taxon>Lactobacillaceae</taxon>
        <taxon>Ligilactobacillus</taxon>
    </lineage>
</organism>
<sequence length="142" mass="16458">MLEIEKTVDLDRDLYKDAVAIREQVFVNEQGIPIEKEMKGEDGPCYYVGYVDSHPVATARVVKRTNEWLIQRVAVIFEERNKHYGTEMMEQIEQDALAQQAGRLILHAQDDVQSFYTQLGYQVEGDQFEEADLPHHVMTKDL</sequence>
<keyword evidence="3" id="KW-1185">Reference proteome</keyword>
<dbReference type="RefSeq" id="WP_057907224.1">
    <property type="nucleotide sequence ID" value="NZ_AYYZ01000030.1"/>
</dbReference>
<comment type="caution">
    <text evidence="2">The sequence shown here is derived from an EMBL/GenBank/DDBJ whole genome shotgun (WGS) entry which is preliminary data.</text>
</comment>
<proteinExistence type="predicted"/>
<dbReference type="PATRIC" id="fig|1423820.4.peg.1433"/>
<evidence type="ECO:0000259" key="1">
    <source>
        <dbReference type="PROSITE" id="PS51186"/>
    </source>
</evidence>
<dbReference type="AlphaFoldDB" id="A0A0R1Z9U6"/>
<reference evidence="2 3" key="1">
    <citation type="journal article" date="2015" name="Genome Announc.">
        <title>Expanding the biotechnology potential of lactobacilli through comparative genomics of 213 strains and associated genera.</title>
        <authorList>
            <person name="Sun Z."/>
            <person name="Harris H.M."/>
            <person name="McCann A."/>
            <person name="Guo C."/>
            <person name="Argimon S."/>
            <person name="Zhang W."/>
            <person name="Yang X."/>
            <person name="Jeffery I.B."/>
            <person name="Cooney J.C."/>
            <person name="Kagawa T.F."/>
            <person name="Liu W."/>
            <person name="Song Y."/>
            <person name="Salvetti E."/>
            <person name="Wrobel A."/>
            <person name="Rasinkangas P."/>
            <person name="Parkhill J."/>
            <person name="Rea M.C."/>
            <person name="O'Sullivan O."/>
            <person name="Ritari J."/>
            <person name="Douillard F.P."/>
            <person name="Paul Ross R."/>
            <person name="Yang R."/>
            <person name="Briner A.E."/>
            <person name="Felis G.E."/>
            <person name="de Vos W.M."/>
            <person name="Barrangou R."/>
            <person name="Klaenhammer T.R."/>
            <person name="Caufield P.W."/>
            <person name="Cui Y."/>
            <person name="Zhang H."/>
            <person name="O'Toole P.W."/>
        </authorList>
    </citation>
    <scope>NUCLEOTIDE SEQUENCE [LARGE SCALE GENOMIC DNA]</scope>
    <source>
        <strain evidence="2 3">DSM 20653</strain>
    </source>
</reference>
<dbReference type="InterPro" id="IPR016181">
    <property type="entry name" value="Acyl_CoA_acyltransferase"/>
</dbReference>
<accession>A0A0R1Z9U6</accession>
<dbReference type="Pfam" id="PF13673">
    <property type="entry name" value="Acetyltransf_10"/>
    <property type="match status" value="1"/>
</dbReference>
<gene>
    <name evidence="2" type="ORF">FC64_GL001407</name>
</gene>